<feature type="region of interest" description="Disordered" evidence="3">
    <location>
        <begin position="104"/>
        <end position="125"/>
    </location>
</feature>
<dbReference type="InterPro" id="IPR000195">
    <property type="entry name" value="Rab-GAP-TBC_dom"/>
</dbReference>
<reference evidence="5 6" key="1">
    <citation type="journal article" date="2011" name="Science">
        <title>Comparative functional genomics of the fission yeasts.</title>
        <authorList>
            <person name="Rhind N."/>
            <person name="Chen Z."/>
            <person name="Yassour M."/>
            <person name="Thompson D.A."/>
            <person name="Haas B.J."/>
            <person name="Habib N."/>
            <person name="Wapinski I."/>
            <person name="Roy S."/>
            <person name="Lin M.F."/>
            <person name="Heiman D.I."/>
            <person name="Young S.K."/>
            <person name="Furuya K."/>
            <person name="Guo Y."/>
            <person name="Pidoux A."/>
            <person name="Chen H.M."/>
            <person name="Robbertse B."/>
            <person name="Goldberg J.M."/>
            <person name="Aoki K."/>
            <person name="Bayne E.H."/>
            <person name="Berlin A.M."/>
            <person name="Desjardins C.A."/>
            <person name="Dobbs E."/>
            <person name="Dukaj L."/>
            <person name="Fan L."/>
            <person name="FitzGerald M.G."/>
            <person name="French C."/>
            <person name="Gujja S."/>
            <person name="Hansen K."/>
            <person name="Keifenheim D."/>
            <person name="Levin J.Z."/>
            <person name="Mosher R.A."/>
            <person name="Mueller C.A."/>
            <person name="Pfiffner J."/>
            <person name="Priest M."/>
            <person name="Russ C."/>
            <person name="Smialowska A."/>
            <person name="Swoboda P."/>
            <person name="Sykes S.M."/>
            <person name="Vaughn M."/>
            <person name="Vengrova S."/>
            <person name="Yoder R."/>
            <person name="Zeng Q."/>
            <person name="Allshire R."/>
            <person name="Baulcombe D."/>
            <person name="Birren B.W."/>
            <person name="Brown W."/>
            <person name="Ekwall K."/>
            <person name="Kellis M."/>
            <person name="Leatherwood J."/>
            <person name="Levin H."/>
            <person name="Margalit H."/>
            <person name="Martienssen R."/>
            <person name="Nieduszynski C.A."/>
            <person name="Spatafora J.W."/>
            <person name="Friedman N."/>
            <person name="Dalgaard J.Z."/>
            <person name="Baumann P."/>
            <person name="Niki H."/>
            <person name="Regev A."/>
            <person name="Nusbaum C."/>
        </authorList>
    </citation>
    <scope>NUCLEOTIDE SEQUENCE [LARGE SCALE GENOMIC DNA]</scope>
    <source>
        <strain evidence="6">yFS275 / FY16936</strain>
    </source>
</reference>
<dbReference type="PROSITE" id="PS50086">
    <property type="entry name" value="TBC_RABGAP"/>
    <property type="match status" value="1"/>
</dbReference>
<dbReference type="Proteomes" id="UP000001744">
    <property type="component" value="Unassembled WGS sequence"/>
</dbReference>
<dbReference type="Gene3D" id="1.10.10.750">
    <property type="entry name" value="Ypt/Rab-GAP domain of gyp1p, domain 1"/>
    <property type="match status" value="1"/>
</dbReference>
<organism evidence="5 6">
    <name type="scientific">Schizosaccharomyces japonicus (strain yFS275 / FY16936)</name>
    <name type="common">Fission yeast</name>
    <dbReference type="NCBI Taxonomy" id="402676"/>
    <lineage>
        <taxon>Eukaryota</taxon>
        <taxon>Fungi</taxon>
        <taxon>Dikarya</taxon>
        <taxon>Ascomycota</taxon>
        <taxon>Taphrinomycotina</taxon>
        <taxon>Schizosaccharomycetes</taxon>
        <taxon>Schizosaccharomycetales</taxon>
        <taxon>Schizosaccharomycetaceae</taxon>
        <taxon>Schizosaccharomyces</taxon>
    </lineage>
</organism>
<dbReference type="RefSeq" id="XP_002173865.1">
    <property type="nucleotide sequence ID" value="XM_002173829.2"/>
</dbReference>
<dbReference type="GO" id="GO:0005794">
    <property type="term" value="C:Golgi apparatus"/>
    <property type="evidence" value="ECO:0000318"/>
    <property type="project" value="GO_Central"/>
</dbReference>
<dbReference type="PANTHER" id="PTHR22957">
    <property type="entry name" value="TBC1 DOMAIN FAMILY MEMBER GTPASE-ACTIVATING PROTEIN"/>
    <property type="match status" value="1"/>
</dbReference>
<dbReference type="FunFam" id="1.10.472.80:FF:000001">
    <property type="entry name" value="TBC1 domain family member 22B"/>
    <property type="match status" value="1"/>
</dbReference>
<dbReference type="VEuPathDB" id="FungiDB:SJAG_02666"/>
<dbReference type="GO" id="GO:0005795">
    <property type="term" value="C:Golgi stack"/>
    <property type="evidence" value="ECO:0007669"/>
    <property type="project" value="UniProtKB-SubCell"/>
</dbReference>
<dbReference type="InterPro" id="IPR035969">
    <property type="entry name" value="Rab-GAP_TBC_sf"/>
</dbReference>
<evidence type="ECO:0000313" key="6">
    <source>
        <dbReference type="Proteomes" id="UP000001744"/>
    </source>
</evidence>
<dbReference type="OMA" id="VHWGNEE"/>
<dbReference type="GO" id="GO:0071889">
    <property type="term" value="F:14-3-3 protein binding"/>
    <property type="evidence" value="ECO:0007669"/>
    <property type="project" value="UniProtKB-ARBA"/>
</dbReference>
<accession>B6K0V1</accession>
<keyword evidence="2" id="KW-0343">GTPase activation</keyword>
<dbReference type="JaponicusDB" id="SJAG_02666"/>
<evidence type="ECO:0000313" key="5">
    <source>
        <dbReference type="EMBL" id="EEB07572.1"/>
    </source>
</evidence>
<dbReference type="EMBL" id="KE651166">
    <property type="protein sequence ID" value="EEB07572.1"/>
    <property type="molecule type" value="Genomic_DNA"/>
</dbReference>
<feature type="region of interest" description="Disordered" evidence="3">
    <location>
        <begin position="1"/>
        <end position="47"/>
    </location>
</feature>
<keyword evidence="6" id="KW-1185">Reference proteome</keyword>
<gene>
    <name evidence="5" type="ORF">SJAG_02666</name>
</gene>
<dbReference type="GO" id="GO:0005096">
    <property type="term" value="F:GTPase activator activity"/>
    <property type="evidence" value="ECO:0000318"/>
    <property type="project" value="GO_Central"/>
</dbReference>
<evidence type="ECO:0000256" key="2">
    <source>
        <dbReference type="ARBA" id="ARBA00022468"/>
    </source>
</evidence>
<dbReference type="SUPFAM" id="SSF47923">
    <property type="entry name" value="Ypt/Rab-GAP domain of gyp1p"/>
    <property type="match status" value="2"/>
</dbReference>
<sequence>MTEQNTRPSAIDCSESNVGIRSKKRHSYSNSLSLKKTPSPEIDKESTTSKVAQFCNRSFNAFRNALGKKVRPGANHFKALDPSFMQARGPKSAPLHTLRRSMSIDSTERTRCSIDRPRSATNTPIKMPVSEGVRLEKMTALLEQPIVDLNALRKLAWNGIPVQLRGKVWKLLLGYMPSNAVRRDDTLVRKRNEYNETANSLFVTGNETLDASLKHQIHIDVERTHPTLKLFQQPVVRGMLERILYVWSIRHPASGYVQGISDLTTPFLFVFLNSMNEINEDTSDIENRVSKEDLLTVEADTYWCLSKLLDGIQDNYIQSQPGIYRQVMKLQELTQRIDVDLINHFNAQGIEFMQFSFRWMNCLLMREFALRHIIRMWDTYIAEGLTGVSDFHVYVCVSLLIKWSEQLQTMDFQDCIIFLQSPPTRNWSDSEVEVLLSEAYLWKYLFSDACAHLK</sequence>
<dbReference type="FunFam" id="1.10.8.270:FF:000004">
    <property type="entry name" value="TBC1 domain family, member 22B"/>
    <property type="match status" value="1"/>
</dbReference>
<comment type="subcellular location">
    <subcellularLocation>
        <location evidence="1">Golgi apparatus</location>
        <location evidence="1">Golgi stack</location>
    </subcellularLocation>
</comment>
<dbReference type="Gene3D" id="1.10.472.80">
    <property type="entry name" value="Ypt/Rab-GAP domain of gyp1p, domain 3"/>
    <property type="match status" value="1"/>
</dbReference>
<feature type="domain" description="Rab-GAP TBC" evidence="4">
    <location>
        <begin position="159"/>
        <end position="384"/>
    </location>
</feature>
<protein>
    <submittedName>
        <fullName evidence="5">GTPase-activating protein gyp1</fullName>
    </submittedName>
</protein>
<proteinExistence type="predicted"/>
<dbReference type="AlphaFoldDB" id="B6K0V1"/>
<evidence type="ECO:0000256" key="3">
    <source>
        <dbReference type="SAM" id="MobiDB-lite"/>
    </source>
</evidence>
<dbReference type="PANTHER" id="PTHR22957:SF26">
    <property type="entry name" value="LD44506P"/>
    <property type="match status" value="1"/>
</dbReference>
<feature type="compositionally biased region" description="Polar residues" evidence="3">
    <location>
        <begin position="1"/>
        <end position="19"/>
    </location>
</feature>
<dbReference type="HOGENOM" id="CLU_018687_5_0_1"/>
<dbReference type="Pfam" id="PF00566">
    <property type="entry name" value="RabGAP-TBC"/>
    <property type="match status" value="1"/>
</dbReference>
<evidence type="ECO:0000259" key="4">
    <source>
        <dbReference type="PROSITE" id="PS50086"/>
    </source>
</evidence>
<dbReference type="GeneID" id="7047769"/>
<dbReference type="SMART" id="SM00164">
    <property type="entry name" value="TBC"/>
    <property type="match status" value="1"/>
</dbReference>
<dbReference type="STRING" id="402676.B6K0V1"/>
<dbReference type="eggNOG" id="KOG1092">
    <property type="taxonomic scope" value="Eukaryota"/>
</dbReference>
<dbReference type="OrthoDB" id="26371at2759"/>
<dbReference type="Gene3D" id="1.10.8.270">
    <property type="entry name" value="putative rabgap domain of human tbc1 domain family member 14 like domains"/>
    <property type="match status" value="1"/>
</dbReference>
<evidence type="ECO:0000256" key="1">
    <source>
        <dbReference type="ARBA" id="ARBA00004348"/>
    </source>
</evidence>
<feature type="compositionally biased region" description="Basic and acidic residues" evidence="3">
    <location>
        <begin position="106"/>
        <end position="118"/>
    </location>
</feature>
<name>B6K0V1_SCHJY</name>